<dbReference type="EMBL" id="JADFTS010000008">
    <property type="protein sequence ID" value="KAF9593204.1"/>
    <property type="molecule type" value="Genomic_DNA"/>
</dbReference>
<dbReference type="InterPro" id="IPR011990">
    <property type="entry name" value="TPR-like_helical_dom_sf"/>
</dbReference>
<dbReference type="GO" id="GO:0009451">
    <property type="term" value="P:RNA modification"/>
    <property type="evidence" value="ECO:0007669"/>
    <property type="project" value="InterPro"/>
</dbReference>
<dbReference type="AlphaFoldDB" id="A0A835H5C6"/>
<organism evidence="2 3">
    <name type="scientific">Coptis chinensis</name>
    <dbReference type="NCBI Taxonomy" id="261450"/>
    <lineage>
        <taxon>Eukaryota</taxon>
        <taxon>Viridiplantae</taxon>
        <taxon>Streptophyta</taxon>
        <taxon>Embryophyta</taxon>
        <taxon>Tracheophyta</taxon>
        <taxon>Spermatophyta</taxon>
        <taxon>Magnoliopsida</taxon>
        <taxon>Ranunculales</taxon>
        <taxon>Ranunculaceae</taxon>
        <taxon>Coptidoideae</taxon>
        <taxon>Coptis</taxon>
    </lineage>
</organism>
<protein>
    <recommendedName>
        <fullName evidence="4">NAC domain-containing protein</fullName>
    </recommendedName>
</protein>
<gene>
    <name evidence="2" type="ORF">IFM89_020699</name>
</gene>
<dbReference type="Gene3D" id="2.170.150.80">
    <property type="entry name" value="NAC domain"/>
    <property type="match status" value="1"/>
</dbReference>
<evidence type="ECO:0000313" key="2">
    <source>
        <dbReference type="EMBL" id="KAF9593204.1"/>
    </source>
</evidence>
<dbReference type="GO" id="GO:0006355">
    <property type="term" value="P:regulation of DNA-templated transcription"/>
    <property type="evidence" value="ECO:0007669"/>
    <property type="project" value="InterPro"/>
</dbReference>
<accession>A0A835H5C6</accession>
<evidence type="ECO:0000313" key="3">
    <source>
        <dbReference type="Proteomes" id="UP000631114"/>
    </source>
</evidence>
<comment type="caution">
    <text evidence="2">The sequence shown here is derived from an EMBL/GenBank/DDBJ whole genome shotgun (WGS) entry which is preliminary data.</text>
</comment>
<proteinExistence type="predicted"/>
<evidence type="ECO:0000256" key="1">
    <source>
        <dbReference type="SAM" id="Coils"/>
    </source>
</evidence>
<keyword evidence="3" id="KW-1185">Reference proteome</keyword>
<dbReference type="OrthoDB" id="5839at2759"/>
<dbReference type="PANTHER" id="PTHR47926:SF347">
    <property type="entry name" value="PENTATRICOPEPTIDE REPEAT-CONTAINING PROTEIN"/>
    <property type="match status" value="1"/>
</dbReference>
<keyword evidence="1" id="KW-0175">Coiled coil</keyword>
<reference evidence="2 3" key="1">
    <citation type="submission" date="2020-10" db="EMBL/GenBank/DDBJ databases">
        <title>The Coptis chinensis genome and diversification of protoberbering-type alkaloids.</title>
        <authorList>
            <person name="Wang B."/>
            <person name="Shu S."/>
            <person name="Song C."/>
            <person name="Liu Y."/>
        </authorList>
    </citation>
    <scope>NUCLEOTIDE SEQUENCE [LARGE SCALE GENOMIC DNA]</scope>
    <source>
        <strain evidence="2">HL-2020</strain>
        <tissue evidence="2">Leaf</tissue>
    </source>
</reference>
<name>A0A835H5C6_9MAGN</name>
<dbReference type="GO" id="GO:0003723">
    <property type="term" value="F:RNA binding"/>
    <property type="evidence" value="ECO:0007669"/>
    <property type="project" value="InterPro"/>
</dbReference>
<evidence type="ECO:0008006" key="4">
    <source>
        <dbReference type="Google" id="ProtNLM"/>
    </source>
</evidence>
<dbReference type="PANTHER" id="PTHR47926">
    <property type="entry name" value="PENTATRICOPEPTIDE REPEAT-CONTAINING PROTEIN"/>
    <property type="match status" value="1"/>
</dbReference>
<dbReference type="InterPro" id="IPR036093">
    <property type="entry name" value="NAC_dom_sf"/>
</dbReference>
<dbReference type="SUPFAM" id="SSF101941">
    <property type="entry name" value="NAC domain"/>
    <property type="match status" value="1"/>
</dbReference>
<dbReference type="Proteomes" id="UP000631114">
    <property type="component" value="Unassembled WGS sequence"/>
</dbReference>
<sequence>MIYYLRNSYAYGGGLDGIMKNIIVTKDLYGSEEPAEIFNGSSATEMYFLTVIKKKYGGTNVDRTVSDKGRWKMQGRGKIKGGVRDAAIYDPQDKSLIIGYMKTLNFLCACSSSDIFEKNTRKRVREDNDPLPYTPNQGFPIRLQFTDYTDDSSSRLHPLICTPHDDGKVESGGAVSVPTDVEMFSSPDTLINLDELLASLEDEPKSPSDLLAQASSTQLCANNNNDDKFGLEEFSNKLESELLEEEEDNDAGEADLKEFSSKLESELLQEEKDIINDGMEKLAEECIVESSADSLGVLSEEAKRHFSLVLPVDVYNFKLIQGRGEAVLALFPRVLAEGGICPNNATFATVLRVCSGENLSFHYVDQIHAMIIHYGFETDPIVCNPLIDLYSESGGISLMQSIFEKLSPHNNIFLGSYDLCIYPLAILNLGQPDDWDGLPTTKWRKAAAYSTSVLIFVFISLYSNGAGLLTGVIESLHWKSSWSAGLKQSVWVGINGNKSHEKKQVSKVSTIAMFKQFILHDFDASDGASSFPVAAVHRAGILDINQNLLVRKLHGVWGVWSVRANSYRWSMAVIKVAI</sequence>
<dbReference type="InterPro" id="IPR046960">
    <property type="entry name" value="PPR_At4g14850-like_plant"/>
</dbReference>
<feature type="coiled-coil region" evidence="1">
    <location>
        <begin position="235"/>
        <end position="285"/>
    </location>
</feature>
<dbReference type="GO" id="GO:0003677">
    <property type="term" value="F:DNA binding"/>
    <property type="evidence" value="ECO:0007669"/>
    <property type="project" value="InterPro"/>
</dbReference>
<dbReference type="Gene3D" id="1.25.40.10">
    <property type="entry name" value="Tetratricopeptide repeat domain"/>
    <property type="match status" value="1"/>
</dbReference>